<dbReference type="RefSeq" id="WP_100269902.1">
    <property type="nucleotide sequence ID" value="NZ_CP024443.1"/>
</dbReference>
<dbReference type="PANTHER" id="PTHR36508">
    <property type="entry name" value="PROTEIN SLYX"/>
    <property type="match status" value="1"/>
</dbReference>
<dbReference type="AlphaFoldDB" id="A0A2D2LUE0"/>
<accession>A0A2D2LUE0</accession>
<sequence length="91" mass="10668">MSEKDHQKQSSDENGWVTMVEKLTQDFINLQTQVLFMEDTVDKLDNIVTEQSQLIADQQRQLQLLYQKLETQTQGSQIQPFDLLSDKPPHY</sequence>
<name>A0A2D2LUE0_FAUOS</name>
<protein>
    <submittedName>
        <fullName evidence="1">SlyX protein</fullName>
    </submittedName>
</protein>
<dbReference type="PANTHER" id="PTHR36508:SF1">
    <property type="entry name" value="PROTEIN SLYX"/>
    <property type="match status" value="1"/>
</dbReference>
<dbReference type="Proteomes" id="UP000229340">
    <property type="component" value="Chromosome"/>
</dbReference>
<gene>
    <name evidence="1" type="ORF">NP7_04745</name>
</gene>
<dbReference type="InterPro" id="IPR007236">
    <property type="entry name" value="SlyX"/>
</dbReference>
<reference evidence="2" key="1">
    <citation type="submission" date="2017-11" db="EMBL/GenBank/DDBJ databases">
        <title>Complete genome sequence of Moraxella osloensis NP7 isolated from human skin.</title>
        <authorList>
            <person name="Lee K."/>
            <person name="Lim J.Y."/>
            <person name="Hwang I."/>
        </authorList>
    </citation>
    <scope>NUCLEOTIDE SEQUENCE [LARGE SCALE GENOMIC DNA]</scope>
    <source>
        <strain evidence="2">NP7</strain>
    </source>
</reference>
<dbReference type="EMBL" id="CP024443">
    <property type="protein sequence ID" value="ATR78623.1"/>
    <property type="molecule type" value="Genomic_DNA"/>
</dbReference>
<evidence type="ECO:0000313" key="2">
    <source>
        <dbReference type="Proteomes" id="UP000229340"/>
    </source>
</evidence>
<dbReference type="Pfam" id="PF04102">
    <property type="entry name" value="SlyX"/>
    <property type="match status" value="1"/>
</dbReference>
<proteinExistence type="predicted"/>
<organism evidence="1 2">
    <name type="scientific">Faucicola osloensis</name>
    <name type="common">Moraxella osloensis</name>
    <dbReference type="NCBI Taxonomy" id="34062"/>
    <lineage>
        <taxon>Bacteria</taxon>
        <taxon>Pseudomonadati</taxon>
        <taxon>Pseudomonadota</taxon>
        <taxon>Gammaproteobacteria</taxon>
        <taxon>Moraxellales</taxon>
        <taxon>Moraxellaceae</taxon>
        <taxon>Faucicola</taxon>
    </lineage>
</organism>
<dbReference type="STRING" id="34062.AXE82_00885"/>
<evidence type="ECO:0000313" key="1">
    <source>
        <dbReference type="EMBL" id="ATR78623.1"/>
    </source>
</evidence>